<dbReference type="UniPathway" id="UPA00219"/>
<evidence type="ECO:0000256" key="23">
    <source>
        <dbReference type="ARBA" id="ARBA00023316"/>
    </source>
</evidence>
<comment type="catalytic activity">
    <reaction evidence="26">
        <text>[GlcNAc-(1-&gt;4)-Mur2Ac(oyl-L-Ala-gamma-D-Glu-L-Lys-D-Ala-D-Ala)](n)-di-trans,octa-cis-undecaprenyl diphosphate + beta-D-GlcNAc-(1-&gt;4)-Mur2Ac(oyl-L-Ala-gamma-D-Glu-L-Lys-D-Ala-D-Ala)-di-trans,octa-cis-undecaprenyl diphosphate = [GlcNAc-(1-&gt;4)-Mur2Ac(oyl-L-Ala-gamma-D-Glu-L-Lys-D-Ala-D-Ala)](n+1)-di-trans,octa-cis-undecaprenyl diphosphate + di-trans,octa-cis-undecaprenyl diphosphate + H(+)</text>
        <dbReference type="Rhea" id="RHEA:23708"/>
        <dbReference type="Rhea" id="RHEA-COMP:9602"/>
        <dbReference type="Rhea" id="RHEA-COMP:9603"/>
        <dbReference type="ChEBI" id="CHEBI:15378"/>
        <dbReference type="ChEBI" id="CHEBI:58405"/>
        <dbReference type="ChEBI" id="CHEBI:60033"/>
        <dbReference type="ChEBI" id="CHEBI:78435"/>
        <dbReference type="EC" id="2.4.99.28"/>
    </reaction>
</comment>
<dbReference type="SUPFAM" id="SSF56601">
    <property type="entry name" value="beta-lactamase/transpeptidase-like"/>
    <property type="match status" value="1"/>
</dbReference>
<dbReference type="Gene3D" id="1.10.3810.10">
    <property type="entry name" value="Biosynthetic peptidoglycan transglycosylase-like"/>
    <property type="match status" value="1"/>
</dbReference>
<dbReference type="GO" id="GO:0009252">
    <property type="term" value="P:peptidoglycan biosynthetic process"/>
    <property type="evidence" value="ECO:0007669"/>
    <property type="project" value="UniProtKB-UniPathway"/>
</dbReference>
<dbReference type="InterPro" id="IPR023346">
    <property type="entry name" value="Lysozyme-like_dom_sf"/>
</dbReference>
<dbReference type="EMBL" id="MDLC01000011">
    <property type="protein sequence ID" value="ODS24308.1"/>
    <property type="molecule type" value="Genomic_DNA"/>
</dbReference>
<feature type="domain" description="Penicillin-binding protein transpeptidase" evidence="29">
    <location>
        <begin position="459"/>
        <end position="743"/>
    </location>
</feature>
<feature type="transmembrane region" description="Helical" evidence="28">
    <location>
        <begin position="7"/>
        <end position="32"/>
    </location>
</feature>
<dbReference type="STRING" id="62101.AB835_04595"/>
<keyword evidence="13" id="KW-0808">Transferase</keyword>
<dbReference type="GO" id="GO:0030288">
    <property type="term" value="C:outer membrane-bounded periplasmic space"/>
    <property type="evidence" value="ECO:0007669"/>
    <property type="project" value="TreeGrafter"/>
</dbReference>
<evidence type="ECO:0000256" key="15">
    <source>
        <dbReference type="ARBA" id="ARBA00022801"/>
    </source>
</evidence>
<keyword evidence="20 28" id="KW-0472">Membrane</keyword>
<comment type="pathway">
    <text evidence="27">Glycan biosynthesis.</text>
</comment>
<evidence type="ECO:0000256" key="24">
    <source>
        <dbReference type="ARBA" id="ARBA00034000"/>
    </source>
</evidence>
<dbReference type="InterPro" id="IPR001460">
    <property type="entry name" value="PCN-bd_Tpept"/>
</dbReference>
<protein>
    <recommendedName>
        <fullName evidence="7">Penicillin-binding protein 1A</fullName>
        <ecNumber evidence="25">2.4.99.28</ecNumber>
        <ecNumber evidence="6">3.4.16.4</ecNumber>
    </recommendedName>
</protein>
<evidence type="ECO:0000256" key="25">
    <source>
        <dbReference type="ARBA" id="ARBA00044770"/>
    </source>
</evidence>
<evidence type="ECO:0000256" key="9">
    <source>
        <dbReference type="ARBA" id="ARBA00022519"/>
    </source>
</evidence>
<keyword evidence="10" id="KW-0121">Carboxypeptidase</keyword>
<dbReference type="Proteomes" id="UP000242502">
    <property type="component" value="Unassembled WGS sequence"/>
</dbReference>
<evidence type="ECO:0000256" key="20">
    <source>
        <dbReference type="ARBA" id="ARBA00023136"/>
    </source>
</evidence>
<dbReference type="Pfam" id="PF00912">
    <property type="entry name" value="Transgly"/>
    <property type="match status" value="1"/>
</dbReference>
<dbReference type="InterPro" id="IPR012338">
    <property type="entry name" value="Beta-lactam/transpept-like"/>
</dbReference>
<evidence type="ECO:0000256" key="3">
    <source>
        <dbReference type="ARBA" id="ARBA00004752"/>
    </source>
</evidence>
<evidence type="ECO:0000256" key="6">
    <source>
        <dbReference type="ARBA" id="ARBA00012448"/>
    </source>
</evidence>
<dbReference type="GO" id="GO:0006508">
    <property type="term" value="P:proteolysis"/>
    <property type="evidence" value="ECO:0007669"/>
    <property type="project" value="UniProtKB-KW"/>
</dbReference>
<comment type="caution">
    <text evidence="32">The sequence shown here is derived from an EMBL/GenBank/DDBJ whole genome shotgun (WGS) entry which is preliminary data.</text>
</comment>
<evidence type="ECO:0000256" key="5">
    <source>
        <dbReference type="ARBA" id="ARBA00007739"/>
    </source>
</evidence>
<keyword evidence="21" id="KW-0046">Antibiotic resistance</keyword>
<keyword evidence="19 28" id="KW-1133">Transmembrane helix</keyword>
<reference evidence="32" key="1">
    <citation type="journal article" date="2016" name="Appl. Environ. Microbiol.">
        <title>Lack of Overt Genome Reduction in the Bryostatin-Producing Bryozoan Symbiont "Candidatus Endobugula sertula".</title>
        <authorList>
            <person name="Miller I.J."/>
            <person name="Vanee N."/>
            <person name="Fong S.S."/>
            <person name="Lim-Fong G.E."/>
            <person name="Kwan J.C."/>
        </authorList>
    </citation>
    <scope>NUCLEOTIDE SEQUENCE [LARGE SCALE GENOMIC DNA]</scope>
    <source>
        <strain evidence="32">AB1-4</strain>
    </source>
</reference>
<dbReference type="SUPFAM" id="SSF53955">
    <property type="entry name" value="Lysozyme-like"/>
    <property type="match status" value="1"/>
</dbReference>
<comment type="subcellular location">
    <subcellularLocation>
        <location evidence="2">Cell inner membrane</location>
        <topology evidence="2">Single-pass type II membrane protein</topology>
    </subcellularLocation>
</comment>
<dbReference type="GO" id="GO:0008360">
    <property type="term" value="P:regulation of cell shape"/>
    <property type="evidence" value="ECO:0007669"/>
    <property type="project" value="UniProtKB-KW"/>
</dbReference>
<keyword evidence="12" id="KW-0328">Glycosyltransferase</keyword>
<dbReference type="GO" id="GO:0071555">
    <property type="term" value="P:cell wall organization"/>
    <property type="evidence" value="ECO:0007669"/>
    <property type="project" value="UniProtKB-KW"/>
</dbReference>
<dbReference type="GO" id="GO:0046677">
    <property type="term" value="P:response to antibiotic"/>
    <property type="evidence" value="ECO:0007669"/>
    <property type="project" value="UniProtKB-KW"/>
</dbReference>
<keyword evidence="22" id="KW-0511">Multifunctional enzyme</keyword>
<comment type="similarity">
    <text evidence="4">In the C-terminal section; belongs to the transpeptidase family.</text>
</comment>
<evidence type="ECO:0000259" key="30">
    <source>
        <dbReference type="Pfam" id="PF00912"/>
    </source>
</evidence>
<comment type="pathway">
    <text evidence="3">Cell wall biogenesis; peptidoglycan biosynthesis.</text>
</comment>
<evidence type="ECO:0000256" key="27">
    <source>
        <dbReference type="ARBA" id="ARBA00060592"/>
    </source>
</evidence>
<dbReference type="GO" id="GO:0008658">
    <property type="term" value="F:penicillin binding"/>
    <property type="evidence" value="ECO:0007669"/>
    <property type="project" value="InterPro"/>
</dbReference>
<dbReference type="EC" id="2.4.99.28" evidence="25"/>
<proteinExistence type="inferred from homology"/>
<evidence type="ECO:0000256" key="10">
    <source>
        <dbReference type="ARBA" id="ARBA00022645"/>
    </source>
</evidence>
<dbReference type="GO" id="GO:0009002">
    <property type="term" value="F:serine-type D-Ala-D-Ala carboxypeptidase activity"/>
    <property type="evidence" value="ECO:0007669"/>
    <property type="project" value="UniProtKB-EC"/>
</dbReference>
<keyword evidence="17" id="KW-0735">Signal-anchor</keyword>
<keyword evidence="9" id="KW-0997">Cell inner membrane</keyword>
<dbReference type="GO" id="GO:0008955">
    <property type="term" value="F:peptidoglycan glycosyltransferase activity"/>
    <property type="evidence" value="ECO:0007669"/>
    <property type="project" value="UniProtKB-EC"/>
</dbReference>
<sequence>MLKKVLFSFIVWSTFTGICVTIIALSSLFIYLSPSLPDVETLKDIEFQTPLRIFSADGKLIGEFGEKRREPIDFNDAPQPLINAILSAEDDRFYSHQGVDIKSLLRAASELVITGSIQSGGSTITMQVARNFFLSRNQTFSRKLNEILLALKIENELSKKEILALYLNKIYLGKRAYGFKAAAKVYYGTELDQLSLAQTAMIAGLPKAPSTFNPIVNPTRALIRRNWILRRMHSLGKITKKEYEQATQEPVTAKFHTQQLELNAPYVAEIAREQAITLFGESAYTRGYNVVTTVDSHLQAAGQKAVINGLLVYSQRHGYRGPEATLSIDSLNLLPTPTTATPAINQTITLEEAQLGEVNLLPWIKQLKNIPNYGGLQAAAVIAIQEKSFTALLASGKSVTVTWENGLSTAGRYVNENFHSPAPHKAEAIVTLGDVVRVYQKPIKGEETWHLSQIPKIQGALVALNPKNGSIQTIVGGFDFKQSSFNRVTQAKRLPGSNFKPFIYSIGLENGFTAASVFNDAPIVIENNGLENVWRPENSNGKFFGLTRLRKALYLSRNIVSIRLLRSIGIEKVIAGMERFGMDSAHLPKELSIALGTHAMTPLEIATGYTVFANNGYKVKPFLVDHITNSQGEVIFTETPLTVMPNAPQENPEISQAVVSSMKSDQTPLTPITLKKIRPHNKQKPAPQIMDERVVFIMNSILRDVVTRGTAKRAKQLNRQDIGGKTGTTNGPTDAWFSGFNHHIVATSWVGFDNNAKIGKREYGGTAALPIWIDFMKVALENVPEQLPKQPDGIVTVRINPETGELTTPGNPNGIHEMFLKETVPTGIADNTHIHKEEDKVAPEDIF</sequence>
<comment type="catalytic activity">
    <reaction evidence="24">
        <text>Preferential cleavage: (Ac)2-L-Lys-D-Ala-|-D-Ala. Also transpeptidation of peptidyl-alanyl moieties that are N-acyl substituents of D-alanine.</text>
        <dbReference type="EC" id="3.4.16.4"/>
    </reaction>
</comment>
<evidence type="ECO:0000256" key="7">
    <source>
        <dbReference type="ARBA" id="ARBA00018638"/>
    </source>
</evidence>
<evidence type="ECO:0000256" key="2">
    <source>
        <dbReference type="ARBA" id="ARBA00004249"/>
    </source>
</evidence>
<dbReference type="GO" id="GO:0005886">
    <property type="term" value="C:plasma membrane"/>
    <property type="evidence" value="ECO:0007669"/>
    <property type="project" value="UniProtKB-SubCell"/>
</dbReference>
<dbReference type="InterPro" id="IPR031376">
    <property type="entry name" value="PCB_OB"/>
</dbReference>
<dbReference type="InterPro" id="IPR050396">
    <property type="entry name" value="Glycosyltr_51/Transpeptidase"/>
</dbReference>
<evidence type="ECO:0000256" key="4">
    <source>
        <dbReference type="ARBA" id="ARBA00007090"/>
    </source>
</evidence>
<dbReference type="PANTHER" id="PTHR32282">
    <property type="entry name" value="BINDING PROTEIN TRANSPEPTIDASE, PUTATIVE-RELATED"/>
    <property type="match status" value="1"/>
</dbReference>
<dbReference type="Pfam" id="PF17092">
    <property type="entry name" value="PCB_OB"/>
    <property type="match status" value="1"/>
</dbReference>
<evidence type="ECO:0000256" key="8">
    <source>
        <dbReference type="ARBA" id="ARBA00022475"/>
    </source>
</evidence>
<evidence type="ECO:0000313" key="32">
    <source>
        <dbReference type="EMBL" id="ODS24308.1"/>
    </source>
</evidence>
<evidence type="ECO:0000256" key="18">
    <source>
        <dbReference type="ARBA" id="ARBA00022984"/>
    </source>
</evidence>
<keyword evidence="8" id="KW-1003">Cell membrane</keyword>
<keyword evidence="23" id="KW-0961">Cell wall biogenesis/degradation</keyword>
<evidence type="ECO:0000256" key="16">
    <source>
        <dbReference type="ARBA" id="ARBA00022960"/>
    </source>
</evidence>
<evidence type="ECO:0000259" key="29">
    <source>
        <dbReference type="Pfam" id="PF00905"/>
    </source>
</evidence>
<dbReference type="Pfam" id="PF00905">
    <property type="entry name" value="Transpeptidase"/>
    <property type="match status" value="1"/>
</dbReference>
<gene>
    <name evidence="32" type="ORF">AB835_04595</name>
</gene>
<dbReference type="Gene3D" id="3.40.710.10">
    <property type="entry name" value="DD-peptidase/beta-lactamase superfamily"/>
    <property type="match status" value="2"/>
</dbReference>
<name>A0A1D2QRT5_9GAMM</name>
<keyword evidence="18" id="KW-0573">Peptidoglycan synthesis</keyword>
<dbReference type="FunFam" id="1.10.3810.10:FF:000003">
    <property type="entry name" value="Penicillin-binding protein 1a"/>
    <property type="match status" value="1"/>
</dbReference>
<evidence type="ECO:0000256" key="11">
    <source>
        <dbReference type="ARBA" id="ARBA00022670"/>
    </source>
</evidence>
<evidence type="ECO:0000256" key="28">
    <source>
        <dbReference type="SAM" id="Phobius"/>
    </source>
</evidence>
<evidence type="ECO:0000256" key="13">
    <source>
        <dbReference type="ARBA" id="ARBA00022679"/>
    </source>
</evidence>
<evidence type="ECO:0000256" key="12">
    <source>
        <dbReference type="ARBA" id="ARBA00022676"/>
    </source>
</evidence>
<dbReference type="EC" id="3.4.16.4" evidence="6"/>
<keyword evidence="16" id="KW-0133">Cell shape</keyword>
<comment type="function">
    <text evidence="1">Cell wall formation. Synthesis of cross-linked peptidoglycan from the lipid intermediates. The enzyme has a penicillin-insensitive transglycosylase N-terminal domain (formation of linear glycan strands) and a penicillin-sensitive transpeptidase C-terminal domain (cross-linking of the peptide subunits).</text>
</comment>
<evidence type="ECO:0000256" key="22">
    <source>
        <dbReference type="ARBA" id="ARBA00023268"/>
    </source>
</evidence>
<accession>A0A1D2QRT5</accession>
<evidence type="ECO:0000256" key="17">
    <source>
        <dbReference type="ARBA" id="ARBA00022968"/>
    </source>
</evidence>
<keyword evidence="15" id="KW-0378">Hydrolase</keyword>
<keyword evidence="11" id="KW-0645">Protease</keyword>
<keyword evidence="14 28" id="KW-0812">Transmembrane</keyword>
<organism evidence="32">
    <name type="scientific">Candidatus Endobugula sertula</name>
    <name type="common">Bugula neritina bacterial symbiont</name>
    <dbReference type="NCBI Taxonomy" id="62101"/>
    <lineage>
        <taxon>Bacteria</taxon>
        <taxon>Pseudomonadati</taxon>
        <taxon>Pseudomonadota</taxon>
        <taxon>Gammaproteobacteria</taxon>
        <taxon>Cellvibrionales</taxon>
        <taxon>Cellvibrionaceae</taxon>
        <taxon>Candidatus Endobugula</taxon>
    </lineage>
</organism>
<dbReference type="AlphaFoldDB" id="A0A1D2QRT5"/>
<evidence type="ECO:0000256" key="21">
    <source>
        <dbReference type="ARBA" id="ARBA00023251"/>
    </source>
</evidence>
<evidence type="ECO:0000259" key="31">
    <source>
        <dbReference type="Pfam" id="PF17092"/>
    </source>
</evidence>
<dbReference type="InterPro" id="IPR001264">
    <property type="entry name" value="Glyco_trans_51"/>
</dbReference>
<comment type="similarity">
    <text evidence="5">In the N-terminal section; belongs to the glycosyltransferase 51 family.</text>
</comment>
<evidence type="ECO:0000256" key="14">
    <source>
        <dbReference type="ARBA" id="ARBA00022692"/>
    </source>
</evidence>
<feature type="domain" description="Penicillin-binding protein OB-like" evidence="31">
    <location>
        <begin position="352"/>
        <end position="457"/>
    </location>
</feature>
<evidence type="ECO:0000256" key="26">
    <source>
        <dbReference type="ARBA" id="ARBA00049902"/>
    </source>
</evidence>
<dbReference type="InterPro" id="IPR036950">
    <property type="entry name" value="PBP_transglycosylase"/>
</dbReference>
<evidence type="ECO:0000256" key="19">
    <source>
        <dbReference type="ARBA" id="ARBA00022989"/>
    </source>
</evidence>
<dbReference type="PANTHER" id="PTHR32282:SF27">
    <property type="entry name" value="PENICILLIN-BINDING PROTEIN 1A"/>
    <property type="match status" value="1"/>
</dbReference>
<dbReference type="NCBIfam" id="TIGR02074">
    <property type="entry name" value="PBP_1a_fam"/>
    <property type="match status" value="1"/>
</dbReference>
<feature type="domain" description="Glycosyl transferase family 51" evidence="30">
    <location>
        <begin position="57"/>
        <end position="233"/>
    </location>
</feature>
<evidence type="ECO:0000256" key="1">
    <source>
        <dbReference type="ARBA" id="ARBA00002624"/>
    </source>
</evidence>